<evidence type="ECO:0000256" key="2">
    <source>
        <dbReference type="ARBA" id="ARBA00008735"/>
    </source>
</evidence>
<feature type="region of interest" description="Disordered" evidence="7">
    <location>
        <begin position="473"/>
        <end position="588"/>
    </location>
</feature>
<feature type="compositionally biased region" description="Pro residues" evidence="7">
    <location>
        <begin position="473"/>
        <end position="489"/>
    </location>
</feature>
<dbReference type="PANTHER" id="PTHR10878:SF6">
    <property type="entry name" value="SEGMENT POLARITY PROTEIN DISHEVELLED HOMOLOG DVL-3"/>
    <property type="match status" value="1"/>
</dbReference>
<name>A0A674MAH3_TAKRU</name>
<dbReference type="InterPro" id="IPR015506">
    <property type="entry name" value="Dsh/Dvl-rel"/>
</dbReference>
<evidence type="ECO:0000259" key="8">
    <source>
        <dbReference type="PROSITE" id="PS50106"/>
    </source>
</evidence>
<dbReference type="SUPFAM" id="SSF46785">
    <property type="entry name" value="Winged helix' DNA-binding domain"/>
    <property type="match status" value="1"/>
</dbReference>
<dbReference type="GO" id="GO:0060070">
    <property type="term" value="P:canonical Wnt signaling pathway"/>
    <property type="evidence" value="ECO:0007669"/>
    <property type="project" value="TreeGrafter"/>
</dbReference>
<dbReference type="CDD" id="cd04438">
    <property type="entry name" value="DEP_dishevelled"/>
    <property type="match status" value="1"/>
</dbReference>
<sequence>FNVSRAGGSEFTSMPTRVIYHMEDQDTPYLIRINVPAQRVTLADFKRVLNKPNLKFFFKAVDDDFGVVKEEISDDAARLPCVNGRVVCWLVSTDACQSDSGDPPLVPAVGGGLTLPPTERTGGIGDSRPPSFQIFHNDMFILSSLVDDDVMVFLCSCEDIKQLISFFGVLRFSQSTGPSSSSPQLIRRQRRRHRKPKTSQMERSVSFSSITDSTMSLSVVTVTLNMERFNFLGISIVGQSNDRGDGGIYIGSIMKGGAVAADGRIEPGDMLLQVNDTNFENMTNDDAVQVLRDVVHNPGPITLTVAKCWDPNPQSCFILPRGEPVRPIDPAAWVSHTAAMTGTLPPPYSKRTIIICCLHEEHHLTIQSDMPAVVRAMANPESGLEVRDRMWLKITIRSAFIGSEVVDWLHRNVEGFVDRREARKYAGNLLKAGYIRHTINKVTFSEQCYYVFGDLCEDGANCEPVAQPPGPAWPPVFPYQDPAPHPYSSPLPLHQLPAEEGGDEKGSQPSEGSHSCPSNYSDNQGCGLAGPEPARPEAGALLQEEPPVSNHPPGSTDPPVVSDGDLSPPQQPFLLTTGNPRDFFVDVI</sequence>
<dbReference type="PROSITE" id="PS50186">
    <property type="entry name" value="DEP"/>
    <property type="match status" value="1"/>
</dbReference>
<evidence type="ECO:0000256" key="6">
    <source>
        <dbReference type="PROSITE-ProRule" id="PRU00069"/>
    </source>
</evidence>
<dbReference type="GO" id="GO:0005829">
    <property type="term" value="C:cytosol"/>
    <property type="evidence" value="ECO:0007669"/>
    <property type="project" value="TreeGrafter"/>
</dbReference>
<dbReference type="SMART" id="SM00049">
    <property type="entry name" value="DEP"/>
    <property type="match status" value="1"/>
</dbReference>
<evidence type="ECO:0000256" key="4">
    <source>
        <dbReference type="ARBA" id="ARBA00022490"/>
    </source>
</evidence>
<dbReference type="CDD" id="cd06717">
    <property type="entry name" value="PDZ_Dishevelled-like"/>
    <property type="match status" value="1"/>
</dbReference>
<feature type="domain" description="DIX" evidence="10">
    <location>
        <begin position="13"/>
        <end position="94"/>
    </location>
</feature>
<dbReference type="Proteomes" id="UP000005226">
    <property type="component" value="Chromosome 11"/>
</dbReference>
<proteinExistence type="inferred from homology"/>
<feature type="region of interest" description="Disordered" evidence="7">
    <location>
        <begin position="174"/>
        <end position="205"/>
    </location>
</feature>
<organism evidence="11 12">
    <name type="scientific">Takifugu rubripes</name>
    <name type="common">Japanese pufferfish</name>
    <name type="synonym">Fugu rubripes</name>
    <dbReference type="NCBI Taxonomy" id="31033"/>
    <lineage>
        <taxon>Eukaryota</taxon>
        <taxon>Metazoa</taxon>
        <taxon>Chordata</taxon>
        <taxon>Craniata</taxon>
        <taxon>Vertebrata</taxon>
        <taxon>Euteleostomi</taxon>
        <taxon>Actinopterygii</taxon>
        <taxon>Neopterygii</taxon>
        <taxon>Teleostei</taxon>
        <taxon>Neoteleostei</taxon>
        <taxon>Acanthomorphata</taxon>
        <taxon>Eupercaria</taxon>
        <taxon>Tetraodontiformes</taxon>
        <taxon>Tetradontoidea</taxon>
        <taxon>Tetraodontidae</taxon>
        <taxon>Takifugu</taxon>
    </lineage>
</organism>
<dbReference type="GO" id="GO:0005109">
    <property type="term" value="F:frizzled binding"/>
    <property type="evidence" value="ECO:0007669"/>
    <property type="project" value="TreeGrafter"/>
</dbReference>
<dbReference type="InterPro" id="IPR038207">
    <property type="entry name" value="DIX_dom_sf"/>
</dbReference>
<evidence type="ECO:0000256" key="3">
    <source>
        <dbReference type="ARBA" id="ARBA00022473"/>
    </source>
</evidence>
<evidence type="ECO:0000256" key="5">
    <source>
        <dbReference type="ARBA" id="ARBA00022687"/>
    </source>
</evidence>
<accession>A0A674MAH3</accession>
<protein>
    <submittedName>
        <fullName evidence="11">Dishevelled segment polarity protein 3b</fullName>
    </submittedName>
</protein>
<comment type="subcellular location">
    <subcellularLocation>
        <location evidence="1">Cytoplasm</location>
    </subcellularLocation>
</comment>
<dbReference type="GO" id="GO:0035556">
    <property type="term" value="P:intracellular signal transduction"/>
    <property type="evidence" value="ECO:0007669"/>
    <property type="project" value="InterPro"/>
</dbReference>
<keyword evidence="3" id="KW-0217">Developmental protein</keyword>
<feature type="compositionally biased region" description="Basic residues" evidence="7">
    <location>
        <begin position="187"/>
        <end position="197"/>
    </location>
</feature>
<dbReference type="Gene3D" id="2.40.240.130">
    <property type="match status" value="1"/>
</dbReference>
<reference evidence="11 12" key="1">
    <citation type="journal article" date="2011" name="Genome Biol. Evol.">
        <title>Integration of the genetic map and genome assembly of fugu facilitates insights into distinct features of genome evolution in teleosts and mammals.</title>
        <authorList>
            <person name="Kai W."/>
            <person name="Kikuchi K."/>
            <person name="Tohari S."/>
            <person name="Chew A.K."/>
            <person name="Tay A."/>
            <person name="Fujiwara A."/>
            <person name="Hosoya S."/>
            <person name="Suetake H."/>
            <person name="Naruse K."/>
            <person name="Brenner S."/>
            <person name="Suzuki Y."/>
            <person name="Venkatesh B."/>
        </authorList>
    </citation>
    <scope>NUCLEOTIDE SEQUENCE [LARGE SCALE GENOMIC DNA]</scope>
</reference>
<dbReference type="SMART" id="SM00021">
    <property type="entry name" value="DAX"/>
    <property type="match status" value="1"/>
</dbReference>
<gene>
    <name evidence="11" type="primary">LOC101061354</name>
    <name evidence="11" type="synonym">DVL3</name>
</gene>
<dbReference type="InterPro" id="IPR001158">
    <property type="entry name" value="DIX"/>
</dbReference>
<reference evidence="11" key="2">
    <citation type="submission" date="2025-08" db="UniProtKB">
        <authorList>
            <consortium name="Ensembl"/>
        </authorList>
    </citation>
    <scope>IDENTIFICATION</scope>
</reference>
<dbReference type="InterPro" id="IPR029071">
    <property type="entry name" value="Ubiquitin-like_domsf"/>
</dbReference>
<feature type="domain" description="PDZ" evidence="8">
    <location>
        <begin position="221"/>
        <end position="293"/>
    </location>
</feature>
<evidence type="ECO:0000256" key="7">
    <source>
        <dbReference type="SAM" id="MobiDB-lite"/>
    </source>
</evidence>
<dbReference type="SUPFAM" id="SSF50156">
    <property type="entry name" value="PDZ domain-like"/>
    <property type="match status" value="1"/>
</dbReference>
<dbReference type="AlphaFoldDB" id="A0A674MAH3"/>
<keyword evidence="12" id="KW-1185">Reference proteome</keyword>
<dbReference type="FunFam" id="2.30.42.10:FF:000014">
    <property type="entry name" value="Segment polarity protein dishevelled homolog DVL-3"/>
    <property type="match status" value="1"/>
</dbReference>
<dbReference type="FunFam" id="2.40.240.130:FF:000001">
    <property type="entry name" value="Segment polarity protein dishevelled homolog DVL-1"/>
    <property type="match status" value="1"/>
</dbReference>
<dbReference type="SMART" id="SM00228">
    <property type="entry name" value="PDZ"/>
    <property type="match status" value="1"/>
</dbReference>
<keyword evidence="4" id="KW-0963">Cytoplasm</keyword>
<dbReference type="SUPFAM" id="SSF54236">
    <property type="entry name" value="Ubiquitin-like"/>
    <property type="match status" value="1"/>
</dbReference>
<feature type="compositionally biased region" description="Low complexity" evidence="7">
    <location>
        <begin position="529"/>
        <end position="542"/>
    </location>
</feature>
<dbReference type="InterPro" id="IPR003351">
    <property type="entry name" value="Dishevelled_protein_dom"/>
</dbReference>
<dbReference type="InterPro" id="IPR001478">
    <property type="entry name" value="PDZ"/>
</dbReference>
<evidence type="ECO:0000313" key="12">
    <source>
        <dbReference type="Proteomes" id="UP000005226"/>
    </source>
</evidence>
<dbReference type="Ensembl" id="ENSTRUT00000061437.1">
    <property type="protein sequence ID" value="ENSTRUP00000057963.1"/>
    <property type="gene ID" value="ENSTRUG00000026449.1"/>
</dbReference>
<dbReference type="FunFam" id="1.10.10.10:FF:000040">
    <property type="entry name" value="segment polarity protein dishevelled homolog DVL-3"/>
    <property type="match status" value="1"/>
</dbReference>
<dbReference type="PRINTS" id="PR01760">
    <property type="entry name" value="DISHEVELLED"/>
</dbReference>
<dbReference type="InterPro" id="IPR036034">
    <property type="entry name" value="PDZ_sf"/>
</dbReference>
<keyword evidence="5 6" id="KW-0879">Wnt signaling pathway</keyword>
<feature type="compositionally biased region" description="Low complexity" evidence="7">
    <location>
        <begin position="174"/>
        <end position="184"/>
    </location>
</feature>
<dbReference type="InParanoid" id="A0A674MAH3"/>
<evidence type="ECO:0000256" key="1">
    <source>
        <dbReference type="ARBA" id="ARBA00004496"/>
    </source>
</evidence>
<dbReference type="InterPro" id="IPR036390">
    <property type="entry name" value="WH_DNA-bd_sf"/>
</dbReference>
<dbReference type="Pfam" id="PF02377">
    <property type="entry name" value="Dishevelled"/>
    <property type="match status" value="1"/>
</dbReference>
<dbReference type="OMA" id="VFPYQDP"/>
<dbReference type="Gene3D" id="1.10.10.10">
    <property type="entry name" value="Winged helix-like DNA-binding domain superfamily/Winged helix DNA-binding domain"/>
    <property type="match status" value="1"/>
</dbReference>
<evidence type="ECO:0000313" key="11">
    <source>
        <dbReference type="Ensembl" id="ENSTRUP00000057963.1"/>
    </source>
</evidence>
<comment type="similarity">
    <text evidence="2">Belongs to the DSH family.</text>
</comment>
<dbReference type="Gene3D" id="2.30.42.10">
    <property type="match status" value="1"/>
</dbReference>
<dbReference type="InterPro" id="IPR000591">
    <property type="entry name" value="DEP_dom"/>
</dbReference>
<evidence type="ECO:0000259" key="9">
    <source>
        <dbReference type="PROSITE" id="PS50186"/>
    </source>
</evidence>
<dbReference type="GeneTree" id="ENSGT00950000182903"/>
<feature type="domain" description="DEP" evidence="9">
    <location>
        <begin position="380"/>
        <end position="454"/>
    </location>
</feature>
<dbReference type="PROSITE" id="PS50841">
    <property type="entry name" value="DIX"/>
    <property type="match status" value="1"/>
</dbReference>
<dbReference type="PROSITE" id="PS50106">
    <property type="entry name" value="PDZ"/>
    <property type="match status" value="1"/>
</dbReference>
<reference evidence="11" key="3">
    <citation type="submission" date="2025-09" db="UniProtKB">
        <authorList>
            <consortium name="Ensembl"/>
        </authorList>
    </citation>
    <scope>IDENTIFICATION</scope>
</reference>
<dbReference type="Pfam" id="PF00778">
    <property type="entry name" value="DIX"/>
    <property type="match status" value="1"/>
</dbReference>
<dbReference type="InterPro" id="IPR036388">
    <property type="entry name" value="WH-like_DNA-bd_sf"/>
</dbReference>
<dbReference type="PANTHER" id="PTHR10878">
    <property type="entry name" value="SEGMENT POLARITY PROTEIN DISHEVELLED"/>
    <property type="match status" value="1"/>
</dbReference>
<feature type="compositionally biased region" description="Polar residues" evidence="7">
    <location>
        <begin position="507"/>
        <end position="524"/>
    </location>
</feature>
<dbReference type="Pfam" id="PF00610">
    <property type="entry name" value="DEP"/>
    <property type="match status" value="1"/>
</dbReference>
<dbReference type="Pfam" id="PF00595">
    <property type="entry name" value="PDZ"/>
    <property type="match status" value="1"/>
</dbReference>
<dbReference type="InterPro" id="IPR008339">
    <property type="entry name" value="Dishevelled_fam"/>
</dbReference>
<evidence type="ECO:0000259" key="10">
    <source>
        <dbReference type="PROSITE" id="PS50841"/>
    </source>
</evidence>